<dbReference type="InterPro" id="IPR044156">
    <property type="entry name" value="Galectin-like"/>
</dbReference>
<accession>A0A0K0EIU7</accession>
<dbReference type="AlphaFoldDB" id="A0A0K0EIU7"/>
<dbReference type="InterPro" id="IPR013320">
    <property type="entry name" value="ConA-like_dom_sf"/>
</dbReference>
<name>A0A0K0EIU7_STRER</name>
<evidence type="ECO:0000259" key="3">
    <source>
        <dbReference type="PROSITE" id="PS51304"/>
    </source>
</evidence>
<evidence type="ECO:0000313" key="4">
    <source>
        <dbReference type="Proteomes" id="UP000035681"/>
    </source>
</evidence>
<dbReference type="SUPFAM" id="SSF49899">
    <property type="entry name" value="Concanavalin A-like lectins/glucanases"/>
    <property type="match status" value="2"/>
</dbReference>
<sequence>MLNEEDKLLNPGVPLVTLLPNNGCLKENSIIEIFGKIDKDSTECRFNVDLCTGLAYEGKKCNDKALHFNPRFDPKKLFSKPDNDVVLNSLINNIWGKEKRLENPFGNDKEFTLTIKVLQTHYAISFNGTHMVDFIHRIPPEEVKVLYINGKIKIFSIKFTNIGTSENEKNEEKKEDDVTNHEYEELSKPKVPFNYNLSCRKIIPPKEIFITCYPKINGAERFTINLMRGEEFVFHFRVDLPCEKSNPSGAVVRNSTHYGKWLVEERNIPNFPFRRGTTNDIKFLLKSKSISVQIDGSHFANFFLRNNDRIEDVDVVTVKGDLVVNRFIIR</sequence>
<protein>
    <recommendedName>
        <fullName evidence="2">Galectin</fullName>
    </recommendedName>
</protein>
<dbReference type="WBParaSite" id="SSTP_0000940300.1">
    <property type="protein sequence ID" value="SSTP_0000940300.1"/>
    <property type="gene ID" value="SSTP_0000940300"/>
</dbReference>
<feature type="domain" description="Galectin" evidence="3">
    <location>
        <begin position="194"/>
        <end position="330"/>
    </location>
</feature>
<dbReference type="Proteomes" id="UP000035681">
    <property type="component" value="Unplaced"/>
</dbReference>
<dbReference type="InterPro" id="IPR001079">
    <property type="entry name" value="Galectin_CRD"/>
</dbReference>
<dbReference type="Pfam" id="PF00337">
    <property type="entry name" value="Gal-bind_lectin"/>
    <property type="match status" value="2"/>
</dbReference>
<dbReference type="GO" id="GO:0016936">
    <property type="term" value="F:galactoside binding"/>
    <property type="evidence" value="ECO:0007669"/>
    <property type="project" value="TreeGrafter"/>
</dbReference>
<dbReference type="STRING" id="6248.A0A0K0EIU7"/>
<dbReference type="SMART" id="SM00908">
    <property type="entry name" value="Gal-bind_lectin"/>
    <property type="match status" value="2"/>
</dbReference>
<feature type="domain" description="Galectin" evidence="3">
    <location>
        <begin position="17"/>
        <end position="160"/>
    </location>
</feature>
<evidence type="ECO:0000256" key="1">
    <source>
        <dbReference type="ARBA" id="ARBA00022734"/>
    </source>
</evidence>
<proteinExistence type="predicted"/>
<dbReference type="CDD" id="cd00070">
    <property type="entry name" value="GLECT"/>
    <property type="match status" value="1"/>
</dbReference>
<evidence type="ECO:0000313" key="5">
    <source>
        <dbReference type="WBParaSite" id="SSTP_0000940300.1"/>
    </source>
</evidence>
<dbReference type="SMART" id="SM00276">
    <property type="entry name" value="GLECT"/>
    <property type="match status" value="2"/>
</dbReference>
<reference evidence="5" key="1">
    <citation type="submission" date="2015-08" db="UniProtKB">
        <authorList>
            <consortium name="WormBaseParasite"/>
        </authorList>
    </citation>
    <scope>IDENTIFICATION</scope>
</reference>
<dbReference type="PANTHER" id="PTHR11346">
    <property type="entry name" value="GALECTIN"/>
    <property type="match status" value="1"/>
</dbReference>
<dbReference type="WBParaSite" id="TCONS_00007929.p1">
    <property type="protein sequence ID" value="TCONS_00007929.p1"/>
    <property type="gene ID" value="XLOC_005940"/>
</dbReference>
<dbReference type="GO" id="GO:0030246">
    <property type="term" value="F:carbohydrate binding"/>
    <property type="evidence" value="ECO:0007669"/>
    <property type="project" value="UniProtKB-UniRule"/>
</dbReference>
<dbReference type="Gene3D" id="2.60.120.200">
    <property type="match status" value="2"/>
</dbReference>
<dbReference type="PROSITE" id="PS51304">
    <property type="entry name" value="GALECTIN"/>
    <property type="match status" value="2"/>
</dbReference>
<evidence type="ECO:0000256" key="2">
    <source>
        <dbReference type="RuleBase" id="RU102079"/>
    </source>
</evidence>
<organism evidence="5">
    <name type="scientific">Strongyloides stercoralis</name>
    <name type="common">Threadworm</name>
    <dbReference type="NCBI Taxonomy" id="6248"/>
    <lineage>
        <taxon>Eukaryota</taxon>
        <taxon>Metazoa</taxon>
        <taxon>Ecdysozoa</taxon>
        <taxon>Nematoda</taxon>
        <taxon>Chromadorea</taxon>
        <taxon>Rhabditida</taxon>
        <taxon>Tylenchina</taxon>
        <taxon>Panagrolaimomorpha</taxon>
        <taxon>Strongyloidoidea</taxon>
        <taxon>Strongyloididae</taxon>
        <taxon>Strongyloides</taxon>
    </lineage>
</organism>
<dbReference type="PANTHER" id="PTHR11346:SF171">
    <property type="entry name" value="GALECTIN"/>
    <property type="match status" value="1"/>
</dbReference>
<keyword evidence="1 2" id="KW-0430">Lectin</keyword>
<keyword evidence="4" id="KW-1185">Reference proteome</keyword>